<dbReference type="eggNOG" id="ENOG502RJG3">
    <property type="taxonomic scope" value="Eukaryota"/>
</dbReference>
<evidence type="ECO:0000256" key="1">
    <source>
        <dbReference type="SAM" id="Coils"/>
    </source>
</evidence>
<accession>S8BDZ5</accession>
<dbReference type="STRING" id="933388.S8BDZ5"/>
<dbReference type="Proteomes" id="UP000019376">
    <property type="component" value="Unassembled WGS sequence"/>
</dbReference>
<gene>
    <name evidence="3" type="ORF">PDE_08224</name>
</gene>
<name>S8BDZ5_PENO1</name>
<keyword evidence="1" id="KW-0175">Coiled coil</keyword>
<feature type="compositionally biased region" description="Basic and acidic residues" evidence="2">
    <location>
        <begin position="1"/>
        <end position="22"/>
    </location>
</feature>
<feature type="compositionally biased region" description="Polar residues" evidence="2">
    <location>
        <begin position="306"/>
        <end position="319"/>
    </location>
</feature>
<dbReference type="AlphaFoldDB" id="S8BDZ5"/>
<feature type="coiled-coil region" evidence="1">
    <location>
        <begin position="141"/>
        <end position="189"/>
    </location>
</feature>
<sequence length="327" mass="37697">MPDSITDEKSVINDEQWHEPLRADISLPDNDAQRSNATMGRRSWSNRLQALSQILDHATDSDEPTPECDRIVQAHLDALESIFRNPRRELTGENSGQSPPVPGNGIWKDSTDQDATIQTTVSMQTGRHDHTATLAHLTHLLSELTLLNAEVERRRNEAREIRERYEERCRGLTRNVAELEEEISELHSDLIEDAIDLECLQGTVKGLHEWTDRAHDEQERNRALRVDLTSYHSPRRSWMGRKDKGGRRDRDRDAEMDCEKILEGIAAWMRGWRDVEEEFQIRARARRTRRDQRQEHLIRAAEMSVSLGNESGHASSHSKSAPRSRVR</sequence>
<reference evidence="3 4" key="1">
    <citation type="journal article" date="2013" name="PLoS ONE">
        <title>Genomic and secretomic analyses reveal unique features of the lignocellulolytic enzyme system of Penicillium decumbens.</title>
        <authorList>
            <person name="Liu G."/>
            <person name="Zhang L."/>
            <person name="Wei X."/>
            <person name="Zou G."/>
            <person name="Qin Y."/>
            <person name="Ma L."/>
            <person name="Li J."/>
            <person name="Zheng H."/>
            <person name="Wang S."/>
            <person name="Wang C."/>
            <person name="Xun L."/>
            <person name="Zhao G.-P."/>
            <person name="Zhou Z."/>
            <person name="Qu Y."/>
        </authorList>
    </citation>
    <scope>NUCLEOTIDE SEQUENCE [LARGE SCALE GENOMIC DNA]</scope>
    <source>
        <strain evidence="4">114-2 / CGMCC 5302</strain>
    </source>
</reference>
<feature type="region of interest" description="Disordered" evidence="2">
    <location>
        <begin position="303"/>
        <end position="327"/>
    </location>
</feature>
<feature type="compositionally biased region" description="Basic and acidic residues" evidence="2">
    <location>
        <begin position="240"/>
        <end position="254"/>
    </location>
</feature>
<evidence type="ECO:0000256" key="2">
    <source>
        <dbReference type="SAM" id="MobiDB-lite"/>
    </source>
</evidence>
<dbReference type="EMBL" id="KB644415">
    <property type="protein sequence ID" value="EPS33262.1"/>
    <property type="molecule type" value="Genomic_DNA"/>
</dbReference>
<keyword evidence="4" id="KW-1185">Reference proteome</keyword>
<feature type="region of interest" description="Disordered" evidence="2">
    <location>
        <begin position="235"/>
        <end position="254"/>
    </location>
</feature>
<protein>
    <submittedName>
        <fullName evidence="3">Uncharacterized protein</fullName>
    </submittedName>
</protein>
<evidence type="ECO:0000313" key="3">
    <source>
        <dbReference type="EMBL" id="EPS33262.1"/>
    </source>
</evidence>
<dbReference type="OrthoDB" id="4448936at2759"/>
<dbReference type="HOGENOM" id="CLU_850215_0_0_1"/>
<feature type="region of interest" description="Disordered" evidence="2">
    <location>
        <begin position="85"/>
        <end position="110"/>
    </location>
</feature>
<organism evidence="3 4">
    <name type="scientific">Penicillium oxalicum (strain 114-2 / CGMCC 5302)</name>
    <name type="common">Penicillium decumbens</name>
    <dbReference type="NCBI Taxonomy" id="933388"/>
    <lineage>
        <taxon>Eukaryota</taxon>
        <taxon>Fungi</taxon>
        <taxon>Dikarya</taxon>
        <taxon>Ascomycota</taxon>
        <taxon>Pezizomycotina</taxon>
        <taxon>Eurotiomycetes</taxon>
        <taxon>Eurotiomycetidae</taxon>
        <taxon>Eurotiales</taxon>
        <taxon>Aspergillaceae</taxon>
        <taxon>Penicillium</taxon>
    </lineage>
</organism>
<evidence type="ECO:0000313" key="4">
    <source>
        <dbReference type="Proteomes" id="UP000019376"/>
    </source>
</evidence>
<feature type="region of interest" description="Disordered" evidence="2">
    <location>
        <begin position="1"/>
        <end position="41"/>
    </location>
</feature>
<proteinExistence type="predicted"/>